<dbReference type="InterPro" id="IPR045055">
    <property type="entry name" value="DNA2/NAM7-like"/>
</dbReference>
<dbReference type="GO" id="GO:0000287">
    <property type="term" value="F:magnesium ion binding"/>
    <property type="evidence" value="ECO:0007669"/>
    <property type="project" value="InterPro"/>
</dbReference>
<evidence type="ECO:0000256" key="14">
    <source>
        <dbReference type="ARBA" id="ARBA00023080"/>
    </source>
</evidence>
<protein>
    <recommendedName>
        <fullName evidence="5">5'-nucleotidase</fullName>
        <ecNumber evidence="5">3.1.3.5</ecNumber>
    </recommendedName>
</protein>
<evidence type="ECO:0000313" key="19">
    <source>
        <dbReference type="Proteomes" id="UP000019149"/>
    </source>
</evidence>
<dbReference type="InterPro" id="IPR036412">
    <property type="entry name" value="HAD-like_sf"/>
</dbReference>
<dbReference type="InterPro" id="IPR041679">
    <property type="entry name" value="DNA2/NAM7-like_C"/>
</dbReference>
<dbReference type="PANTHER" id="PTHR10887">
    <property type="entry name" value="DNA2/NAM7 HELICASE FAMILY"/>
    <property type="match status" value="1"/>
</dbReference>
<dbReference type="Gene3D" id="3.40.50.1000">
    <property type="entry name" value="HAD superfamily/HAD-like"/>
    <property type="match status" value="1"/>
</dbReference>
<dbReference type="FunFam" id="3.40.50.300:FF:000097">
    <property type="entry name" value="Regulator of nonsense transcripts 1"/>
    <property type="match status" value="1"/>
</dbReference>
<keyword evidence="6" id="KW-0963">Cytoplasm</keyword>
<proteinExistence type="inferred from homology"/>
<dbReference type="Pfam" id="PF13086">
    <property type="entry name" value="AAA_11"/>
    <property type="match status" value="1"/>
</dbReference>
<dbReference type="SFLD" id="SFLDG01128">
    <property type="entry name" value="C1.4:_5'-Nucleotidase_Like"/>
    <property type="match status" value="1"/>
</dbReference>
<dbReference type="SUPFAM" id="SSF52540">
    <property type="entry name" value="P-loop containing nucleoside triphosphate hydrolases"/>
    <property type="match status" value="1"/>
</dbReference>
<dbReference type="GO" id="GO:0008270">
    <property type="term" value="F:zinc ion binding"/>
    <property type="evidence" value="ECO:0007669"/>
    <property type="project" value="UniProtKB-UniRule"/>
</dbReference>
<dbReference type="GO" id="GO:0003677">
    <property type="term" value="F:DNA binding"/>
    <property type="evidence" value="ECO:0007669"/>
    <property type="project" value="InterPro"/>
</dbReference>
<comment type="catalytic activity">
    <reaction evidence="1">
        <text>a ribonucleoside 5'-phosphate + H2O = a ribonucleoside + phosphate</text>
        <dbReference type="Rhea" id="RHEA:12484"/>
        <dbReference type="ChEBI" id="CHEBI:15377"/>
        <dbReference type="ChEBI" id="CHEBI:18254"/>
        <dbReference type="ChEBI" id="CHEBI:43474"/>
        <dbReference type="ChEBI" id="CHEBI:58043"/>
        <dbReference type="EC" id="3.1.3.5"/>
    </reaction>
</comment>
<sequence>MDVFDNYCPSSQALTFFDPDEGLIGADTQGPDFDVIDFTLPTQSQTQSSHIDVKSSVDNDDSISTDPNKNVERLVEDVDNLNLRALDDDAETMVEELPEHACAYCGISDPAHIVNHLVRSRYKEVSLHKDSPLKDTILECYVCGSRNVFLLGFVPAKAESVVVLLCRHPCANQNKDMNWDPTQWQPLIQDRQFLSWLVKVPSDEEQAKARQISAQQINRLEELWKENPEAEVIDLEKPDFSDEVALEMESIPEMFTNAPSYTVVFKWKGTTYDRMITAVFNVNKNLEDYIKLRILGREMEDMVLKCNLPKRYSAPGLPELNHSQVYAVKTVLQRPLSLIQGPPGTGKTVTSATIVYHLSQIHKGKVLVVAPSNTAVDQLCEKIDQTGLKVVRVCARSREALVSPVSRLTLHVQAQNVNGQTELRKLQQLKDEAGELSKDDENRYRTLKKALEDEILHAADVVCCTCVTAGSKRLWMSFHSVLIDESTQATEPECLIPLMVGCRQVVLVGDHCQLGPVITCKKAAKAGLTQSLFERLVLLGIRPIRLQVQYRMHPALSAFPSNVFYEGSLQNGVTTEDRCKKIDFPWPNPDRPMFFYCTTGQEEISGNGVSYLNRTEAATVEKIVTKMLKVGVNPATIGVITPYEGQRAYIVHYFHQSGSLNSKLYQEVEVASVDAFQGREKDYVILSCVRANEHQGIGFLNDPRRLNVALTRAKFGMIVVGNPKALCKQPLWNHLLHFYKDQHLLVEGPLNNLTEYVLNFPKPKVPYSYKPGTHSFNQLAATLAQVAADSRSKLAAHQSALAQSHGAASSNFSTPAINFMQAMAAAAASYFGTGGAGNPNVVNSGSSNNTANHAAAYAVAAAAAAHQGVAFPRPDHQPGFGAVNPYLFDQMGYISPNQQFATANANSNLPIPLSMMYNPTGRSGRTQDSNFYGAMRTQQDVGIGITNSRPSGSMAPRYNASRQQRLGTSAANQQNTMNTQSVLLSQAAGANVNGNVVGMLSQQGGASWSSSRYAVDGFSGKISEGTSQQGVGHMELTGLSQDSVALDFTSGASQIDNLLLSQDAAFQGPAAGALSSDRSGKNPLGLTIDGLGFTDVPDTINGAANDVSGPSGAPLSQFYVRRYDVIVRKKLKTTPNFEDDCRLFLFPVTVLACTCSCGGRVISDFDRTLSKCFNDDGQVNPTCHGIMESDPEITSEARNKLSMLKQTYGSLEFDKYIPHSLKNPYMLEWWDIAHRVITSCNVHRDTLKMTLYGSNFQLRDRVPDFMSTLNRHNIPMVIFSAGLGNIIEWILEKEGLLYENVKVASNFMKFNEKGLLVSFQSPCIHTFNKTFGGLALSDEDRSVFSKRRCIMLLGDSLFDHRMADGLIEEDIREDISESSTSVILKIGFLNEKIETLLDEYMNLYDIVLTSDGGFELPLEIVSCIIESEQPKRK</sequence>
<evidence type="ECO:0000256" key="16">
    <source>
        <dbReference type="SAM" id="MobiDB-lite"/>
    </source>
</evidence>
<gene>
    <name evidence="18" type="ORF">EGR_05727</name>
</gene>
<organism evidence="18 19">
    <name type="scientific">Echinococcus granulosus</name>
    <name type="common">Hydatid tapeworm</name>
    <dbReference type="NCBI Taxonomy" id="6210"/>
    <lineage>
        <taxon>Eukaryota</taxon>
        <taxon>Metazoa</taxon>
        <taxon>Spiralia</taxon>
        <taxon>Lophotrochozoa</taxon>
        <taxon>Platyhelminthes</taxon>
        <taxon>Cestoda</taxon>
        <taxon>Eucestoda</taxon>
        <taxon>Cyclophyllidea</taxon>
        <taxon>Taeniidae</taxon>
        <taxon>Echinococcus</taxon>
        <taxon>Echinococcus granulosus group</taxon>
    </lineage>
</organism>
<dbReference type="Gene3D" id="1.10.150.340">
    <property type="entry name" value="Pyrimidine 5'-nucleotidase (UMPH-1), N-terminal domain"/>
    <property type="match status" value="1"/>
</dbReference>
<evidence type="ECO:0000256" key="9">
    <source>
        <dbReference type="ARBA" id="ARBA00022771"/>
    </source>
</evidence>
<evidence type="ECO:0000256" key="7">
    <source>
        <dbReference type="ARBA" id="ARBA00022723"/>
    </source>
</evidence>
<dbReference type="Pfam" id="PF13087">
    <property type="entry name" value="AAA_12"/>
    <property type="match status" value="1"/>
</dbReference>
<evidence type="ECO:0000256" key="2">
    <source>
        <dbReference type="ARBA" id="ARBA00004496"/>
    </source>
</evidence>
<dbReference type="Pfam" id="PF09416">
    <property type="entry name" value="UPF1_Zn_bind"/>
    <property type="match status" value="1"/>
</dbReference>
<keyword evidence="12 15" id="KW-0862">Zinc</keyword>
<name>W6UE82_ECHGR</name>
<evidence type="ECO:0000256" key="6">
    <source>
        <dbReference type="ARBA" id="ARBA00022490"/>
    </source>
</evidence>
<comment type="caution">
    <text evidence="18">The sequence shown here is derived from an EMBL/GenBank/DDBJ whole genome shotgun (WGS) entry which is preliminary data.</text>
</comment>
<dbReference type="InterPro" id="IPR006935">
    <property type="entry name" value="Helicase/UvrB_N"/>
</dbReference>
<dbReference type="InterPro" id="IPR006434">
    <property type="entry name" value="Pyrimidine_nucleotidase_eu"/>
</dbReference>
<dbReference type="OMA" id="NFMQAMA"/>
<evidence type="ECO:0000256" key="5">
    <source>
        <dbReference type="ARBA" id="ARBA00012643"/>
    </source>
</evidence>
<keyword evidence="13" id="KW-0067">ATP-binding</keyword>
<feature type="region of interest" description="CC/SHH/C" evidence="15">
    <location>
        <begin position="94"/>
        <end position="122"/>
    </location>
</feature>
<comment type="similarity">
    <text evidence="4">Belongs to the pyrimidine 5'-nucleotidase family.</text>
</comment>
<comment type="similarity">
    <text evidence="3">Belongs to the DNA2/NAM7 helicase family.</text>
</comment>
<reference evidence="18 19" key="1">
    <citation type="journal article" date="2013" name="Nat. Genet.">
        <title>The genome of the hydatid tapeworm Echinococcus granulosus.</title>
        <authorList>
            <person name="Zheng H."/>
            <person name="Zhang W."/>
            <person name="Zhang L."/>
            <person name="Zhang Z."/>
            <person name="Li J."/>
            <person name="Lu G."/>
            <person name="Zhu Y."/>
            <person name="Wang Y."/>
            <person name="Huang Y."/>
            <person name="Liu J."/>
            <person name="Kang H."/>
            <person name="Chen J."/>
            <person name="Wang L."/>
            <person name="Chen A."/>
            <person name="Yu S."/>
            <person name="Gao Z."/>
            <person name="Jin L."/>
            <person name="Gu W."/>
            <person name="Wang Z."/>
            <person name="Zhao L."/>
            <person name="Shi B."/>
            <person name="Wen H."/>
            <person name="Lin R."/>
            <person name="Jones M.K."/>
            <person name="Brejova B."/>
            <person name="Vinar T."/>
            <person name="Zhao G."/>
            <person name="McManus D.P."/>
            <person name="Chen Z."/>
            <person name="Zhou Y."/>
            <person name="Wang S."/>
        </authorList>
    </citation>
    <scope>NUCLEOTIDE SEQUENCE [LARGE SCALE GENOMIC DNA]</scope>
</reference>
<dbReference type="InterPro" id="IPR018999">
    <property type="entry name" value="UPF1_CH/ZBD"/>
</dbReference>
<keyword evidence="19" id="KW-1185">Reference proteome</keyword>
<keyword evidence="14" id="KW-0546">Nucleotide metabolism</keyword>
<dbReference type="PROSITE" id="PS51997">
    <property type="entry name" value="UPF1_CH_RICH"/>
    <property type="match status" value="1"/>
</dbReference>
<dbReference type="InterPro" id="IPR041677">
    <property type="entry name" value="DNA2/NAM7_AAA_11"/>
</dbReference>
<dbReference type="GO" id="GO:0009117">
    <property type="term" value="P:nucleotide metabolic process"/>
    <property type="evidence" value="ECO:0007669"/>
    <property type="project" value="UniProtKB-KW"/>
</dbReference>
<evidence type="ECO:0000256" key="11">
    <source>
        <dbReference type="ARBA" id="ARBA00022806"/>
    </source>
</evidence>
<evidence type="ECO:0000313" key="18">
    <source>
        <dbReference type="EMBL" id="EUB59373.1"/>
    </source>
</evidence>
<accession>W6UE82</accession>
<evidence type="ECO:0000256" key="15">
    <source>
        <dbReference type="PROSITE-ProRule" id="PRU01341"/>
    </source>
</evidence>
<feature type="domain" description="Upf1" evidence="17">
    <location>
        <begin position="72"/>
        <end position="227"/>
    </location>
</feature>
<evidence type="ECO:0000256" key="4">
    <source>
        <dbReference type="ARBA" id="ARBA00008389"/>
    </source>
</evidence>
<evidence type="ECO:0000256" key="8">
    <source>
        <dbReference type="ARBA" id="ARBA00022741"/>
    </source>
</evidence>
<dbReference type="InterPro" id="IPR027417">
    <property type="entry name" value="P-loop_NTPase"/>
</dbReference>
<dbReference type="CDD" id="cd18808">
    <property type="entry name" value="SF1_C_Upf1"/>
    <property type="match status" value="1"/>
</dbReference>
<dbReference type="PANTHER" id="PTHR10887:SF364">
    <property type="entry name" value="REGULATOR OF NONSENSE TRANSCRIPTS 1"/>
    <property type="match status" value="1"/>
</dbReference>
<dbReference type="KEGG" id="egl:EGR_05727"/>
<dbReference type="GeneID" id="36341442"/>
<dbReference type="RefSeq" id="XP_024350569.1">
    <property type="nucleotide sequence ID" value="XM_024494976.1"/>
</dbReference>
<keyword evidence="7 15" id="KW-0479">Metal-binding</keyword>
<dbReference type="CDD" id="cd18039">
    <property type="entry name" value="DEXXQc_UPF1"/>
    <property type="match status" value="1"/>
</dbReference>
<dbReference type="GO" id="GO:0005737">
    <property type="term" value="C:cytoplasm"/>
    <property type="evidence" value="ECO:0007669"/>
    <property type="project" value="UniProtKB-SubCell"/>
</dbReference>
<dbReference type="OrthoDB" id="6513042at2759"/>
<dbReference type="EMBL" id="APAU02000045">
    <property type="protein sequence ID" value="EUB59373.1"/>
    <property type="molecule type" value="Genomic_DNA"/>
</dbReference>
<dbReference type="Pfam" id="PF05822">
    <property type="entry name" value="UMPH-1"/>
    <property type="match status" value="1"/>
</dbReference>
<dbReference type="InterPro" id="IPR023214">
    <property type="entry name" value="HAD_sf"/>
</dbReference>
<dbReference type="Gene3D" id="3.40.50.300">
    <property type="entry name" value="P-loop containing nucleotide triphosphate hydrolases"/>
    <property type="match status" value="2"/>
</dbReference>
<dbReference type="SUPFAM" id="SSF56784">
    <property type="entry name" value="HAD-like"/>
    <property type="match status" value="1"/>
</dbReference>
<dbReference type="SFLD" id="SFLDS00003">
    <property type="entry name" value="Haloacid_Dehalogenase"/>
    <property type="match status" value="1"/>
</dbReference>
<dbReference type="GO" id="GO:0008253">
    <property type="term" value="F:5'-nucleotidase activity"/>
    <property type="evidence" value="ECO:0007669"/>
    <property type="project" value="UniProtKB-EC"/>
</dbReference>
<dbReference type="GO" id="GO:0003723">
    <property type="term" value="F:RNA binding"/>
    <property type="evidence" value="ECO:0007669"/>
    <property type="project" value="InterPro"/>
</dbReference>
<dbReference type="STRING" id="6210.W6UE82"/>
<dbReference type="Proteomes" id="UP000019149">
    <property type="component" value="Unassembled WGS sequence"/>
</dbReference>
<feature type="region of interest" description="C4" evidence="15">
    <location>
        <begin position="140"/>
        <end position="170"/>
    </location>
</feature>
<keyword evidence="9 15" id="KW-0863">Zinc-finger</keyword>
<evidence type="ECO:0000256" key="1">
    <source>
        <dbReference type="ARBA" id="ARBA00000815"/>
    </source>
</evidence>
<dbReference type="Gene3D" id="6.10.140.1240">
    <property type="match status" value="1"/>
</dbReference>
<keyword evidence="10" id="KW-0378">Hydrolase</keyword>
<evidence type="ECO:0000256" key="13">
    <source>
        <dbReference type="ARBA" id="ARBA00022840"/>
    </source>
</evidence>
<dbReference type="GO" id="GO:0003724">
    <property type="term" value="F:RNA helicase activity"/>
    <property type="evidence" value="ECO:0007669"/>
    <property type="project" value="InterPro"/>
</dbReference>
<evidence type="ECO:0000256" key="10">
    <source>
        <dbReference type="ARBA" id="ARBA00022801"/>
    </source>
</evidence>
<dbReference type="CTD" id="36341442"/>
<dbReference type="Pfam" id="PF04851">
    <property type="entry name" value="ResIII"/>
    <property type="match status" value="1"/>
</dbReference>
<dbReference type="InterPro" id="IPR047187">
    <property type="entry name" value="SF1_C_Upf1"/>
</dbReference>
<dbReference type="CDD" id="cd21400">
    <property type="entry name" value="ZBD_UPF1-like"/>
    <property type="match status" value="1"/>
</dbReference>
<dbReference type="GO" id="GO:0000184">
    <property type="term" value="P:nuclear-transcribed mRNA catabolic process, nonsense-mediated decay"/>
    <property type="evidence" value="ECO:0007669"/>
    <property type="project" value="InterPro"/>
</dbReference>
<evidence type="ECO:0000256" key="3">
    <source>
        <dbReference type="ARBA" id="ARBA00007913"/>
    </source>
</evidence>
<keyword evidence="11" id="KW-0347">Helicase</keyword>
<dbReference type="EC" id="3.1.3.5" evidence="5"/>
<keyword evidence="8" id="KW-0547">Nucleotide-binding</keyword>
<feature type="region of interest" description="C3H" evidence="15">
    <location>
        <begin position="80"/>
        <end position="112"/>
    </location>
</feature>
<feature type="region of interest" description="Disordered" evidence="16">
    <location>
        <begin position="46"/>
        <end position="67"/>
    </location>
</feature>
<evidence type="ECO:0000259" key="17">
    <source>
        <dbReference type="PROSITE" id="PS51997"/>
    </source>
</evidence>
<comment type="subcellular location">
    <subcellularLocation>
        <location evidence="2">Cytoplasm</location>
    </subcellularLocation>
</comment>
<evidence type="ECO:0000256" key="12">
    <source>
        <dbReference type="ARBA" id="ARBA00022833"/>
    </source>
</evidence>
<dbReference type="GO" id="GO:0005524">
    <property type="term" value="F:ATP binding"/>
    <property type="evidence" value="ECO:0007669"/>
    <property type="project" value="UniProtKB-KW"/>
</dbReference>